<organism evidence="1 2">
    <name type="scientific">Pseudocercospora musae</name>
    <dbReference type="NCBI Taxonomy" id="113226"/>
    <lineage>
        <taxon>Eukaryota</taxon>
        <taxon>Fungi</taxon>
        <taxon>Dikarya</taxon>
        <taxon>Ascomycota</taxon>
        <taxon>Pezizomycotina</taxon>
        <taxon>Dothideomycetes</taxon>
        <taxon>Dothideomycetidae</taxon>
        <taxon>Mycosphaerellales</taxon>
        <taxon>Mycosphaerellaceae</taxon>
        <taxon>Pseudocercospora</taxon>
    </lineage>
</organism>
<dbReference type="Proteomes" id="UP000073492">
    <property type="component" value="Unassembled WGS sequence"/>
</dbReference>
<proteinExistence type="predicted"/>
<accession>A0A139H513</accession>
<comment type="caution">
    <text evidence="1">The sequence shown here is derived from an EMBL/GenBank/DDBJ whole genome shotgun (WGS) entry which is preliminary data.</text>
</comment>
<evidence type="ECO:0000313" key="2">
    <source>
        <dbReference type="Proteomes" id="UP000073492"/>
    </source>
</evidence>
<protein>
    <submittedName>
        <fullName evidence="1">Uncharacterized protein</fullName>
    </submittedName>
</protein>
<evidence type="ECO:0000313" key="1">
    <source>
        <dbReference type="EMBL" id="KXS97502.1"/>
    </source>
</evidence>
<keyword evidence="2" id="KW-1185">Reference proteome</keyword>
<dbReference type="AlphaFoldDB" id="A0A139H513"/>
<dbReference type="EMBL" id="LFZO01000778">
    <property type="protein sequence ID" value="KXS97502.1"/>
    <property type="molecule type" value="Genomic_DNA"/>
</dbReference>
<reference evidence="1 2" key="1">
    <citation type="submission" date="2015-07" db="EMBL/GenBank/DDBJ databases">
        <title>Comparative genomics of the Sigatoka disease complex on banana suggests a link between parallel evolutionary changes in Pseudocercospora fijiensis and Pseudocercospora eumusae and increased virulence on the banana host.</title>
        <authorList>
            <person name="Chang T.-C."/>
            <person name="Salvucci A."/>
            <person name="Crous P.W."/>
            <person name="Stergiopoulos I."/>
        </authorList>
    </citation>
    <scope>NUCLEOTIDE SEQUENCE [LARGE SCALE GENOMIC DNA]</scope>
    <source>
        <strain evidence="1 2">CBS 116634</strain>
    </source>
</reference>
<sequence length="126" mass="14116">MCIAAAWLSERQIAPSESVVLDPFLPSCITTITTAFPSKQTNLFTISKPKKAIANLIMGNPGSRGYSIHDAEREQHLKGNLHIIGRLPAQLVAQRQKNTLETRQQQVLPEQHNQAMHHQMHGDIFQ</sequence>
<gene>
    <name evidence="1" type="ORF">AC579_1249</name>
</gene>
<dbReference type="OrthoDB" id="10502317at2759"/>
<name>A0A139H513_9PEZI</name>